<name>A0A1H7T3Q4_HALLR</name>
<dbReference type="Proteomes" id="UP000183894">
    <property type="component" value="Unassembled WGS sequence"/>
</dbReference>
<organism evidence="2 3">
    <name type="scientific">Haloferax larsenii</name>
    <dbReference type="NCBI Taxonomy" id="302484"/>
    <lineage>
        <taxon>Archaea</taxon>
        <taxon>Methanobacteriati</taxon>
        <taxon>Methanobacteriota</taxon>
        <taxon>Stenosarchaea group</taxon>
        <taxon>Halobacteria</taxon>
        <taxon>Halobacteriales</taxon>
        <taxon>Haloferacaceae</taxon>
        <taxon>Haloferax</taxon>
    </lineage>
</organism>
<evidence type="ECO:0000313" key="3">
    <source>
        <dbReference type="Proteomes" id="UP000183894"/>
    </source>
</evidence>
<dbReference type="OrthoDB" id="275839at2157"/>
<accession>A0A1H7T3Q4</accession>
<dbReference type="RefSeq" id="WP_074795686.1">
    <property type="nucleotide sequence ID" value="NZ_FOAD01000008.1"/>
</dbReference>
<protein>
    <submittedName>
        <fullName evidence="2">Uncharacterized protein</fullName>
    </submittedName>
</protein>
<dbReference type="AlphaFoldDB" id="A0A1H7T3Q4"/>
<reference evidence="2 3" key="1">
    <citation type="submission" date="2016-10" db="EMBL/GenBank/DDBJ databases">
        <authorList>
            <person name="de Groot N.N."/>
        </authorList>
    </citation>
    <scope>NUCLEOTIDE SEQUENCE [LARGE SCALE GENOMIC DNA]</scope>
    <source>
        <strain evidence="2 3">CDM_5</strain>
    </source>
</reference>
<feature type="coiled-coil region" evidence="1">
    <location>
        <begin position="260"/>
        <end position="342"/>
    </location>
</feature>
<evidence type="ECO:0000313" key="2">
    <source>
        <dbReference type="EMBL" id="SEL79119.1"/>
    </source>
</evidence>
<sequence>MAREETYSDSDTPDLTQFQKNRFFKGKLMTPRDMEAEQAYHAERLHTINRFLNGKGIVHGIEVQSVTETGDGLDVTLTPGLALDGNGRPIVVEQVTTKSVPMPADDSVYLFLEFTEAAMETIPVPDTEGAVADDTASNRAVESFTLTYHETEPDEVAATPDVEIPNLQSDDFTPETLRRLLAEQCEQKQLTRGTTGPAVFIGAFERTPDGSWVPIDDAPARPVVLDSEFLFSVLVDHVADTDNPHRTPVTKEPMDVPEDVDEIMDALEGLQAQVETLQDDRRSLTRYVMRKTIKDRIRFFEELADRVQEQSGQASQLARGIVDRSREDLQAVRVREEDYEDQLDALIDPLVELGDHLEPVTTEESLENYLRAVSNLQAAVEERRSLLDQVDAHDEVCEAADSLEVLLNVVPMDGN</sequence>
<keyword evidence="1" id="KW-0175">Coiled coil</keyword>
<proteinExistence type="predicted"/>
<dbReference type="EMBL" id="FOAD01000008">
    <property type="protein sequence ID" value="SEL79119.1"/>
    <property type="molecule type" value="Genomic_DNA"/>
</dbReference>
<gene>
    <name evidence="2" type="ORF">SAMN04488691_10848</name>
</gene>
<evidence type="ECO:0000256" key="1">
    <source>
        <dbReference type="SAM" id="Coils"/>
    </source>
</evidence>